<dbReference type="EMBL" id="DS016984">
    <property type="protein sequence ID" value="KMU84021.1"/>
    <property type="molecule type" value="Genomic_DNA"/>
</dbReference>
<proteinExistence type="predicted"/>
<feature type="compositionally biased region" description="Gly residues" evidence="1">
    <location>
        <begin position="42"/>
        <end position="54"/>
    </location>
</feature>
<name>A0A0J8RHB0_COCIT</name>
<dbReference type="VEuPathDB" id="FungiDB:CIHG_01805"/>
<gene>
    <name evidence="2" type="ORF">CIHG_01805</name>
</gene>
<feature type="compositionally biased region" description="Polar residues" evidence="1">
    <location>
        <begin position="23"/>
        <end position="37"/>
    </location>
</feature>
<organism evidence="2 3">
    <name type="scientific">Coccidioides immitis H538.4</name>
    <dbReference type="NCBI Taxonomy" id="396776"/>
    <lineage>
        <taxon>Eukaryota</taxon>
        <taxon>Fungi</taxon>
        <taxon>Dikarya</taxon>
        <taxon>Ascomycota</taxon>
        <taxon>Pezizomycotina</taxon>
        <taxon>Eurotiomycetes</taxon>
        <taxon>Eurotiomycetidae</taxon>
        <taxon>Onygenales</taxon>
        <taxon>Onygenaceae</taxon>
        <taxon>Coccidioides</taxon>
    </lineage>
</organism>
<protein>
    <submittedName>
        <fullName evidence="2">Uncharacterized protein</fullName>
    </submittedName>
</protein>
<feature type="region of interest" description="Disordered" evidence="1">
    <location>
        <begin position="18"/>
        <end position="58"/>
    </location>
</feature>
<dbReference type="Proteomes" id="UP000054563">
    <property type="component" value="Unassembled WGS sequence"/>
</dbReference>
<evidence type="ECO:0000313" key="2">
    <source>
        <dbReference type="EMBL" id="KMU84021.1"/>
    </source>
</evidence>
<evidence type="ECO:0000313" key="3">
    <source>
        <dbReference type="Proteomes" id="UP000054563"/>
    </source>
</evidence>
<accession>A0A0J8RHB0</accession>
<dbReference type="AlphaFoldDB" id="A0A0J8RHB0"/>
<reference evidence="3" key="1">
    <citation type="journal article" date="2010" name="Genome Res.">
        <title>Population genomic sequencing of Coccidioides fungi reveals recent hybridization and transposon control.</title>
        <authorList>
            <person name="Neafsey D.E."/>
            <person name="Barker B.M."/>
            <person name="Sharpton T.J."/>
            <person name="Stajich J.E."/>
            <person name="Park D.J."/>
            <person name="Whiston E."/>
            <person name="Hung C.-Y."/>
            <person name="McMahan C."/>
            <person name="White J."/>
            <person name="Sykes S."/>
            <person name="Heiman D."/>
            <person name="Young S."/>
            <person name="Zeng Q."/>
            <person name="Abouelleil A."/>
            <person name="Aftuck L."/>
            <person name="Bessette D."/>
            <person name="Brown A."/>
            <person name="FitzGerald M."/>
            <person name="Lui A."/>
            <person name="Macdonald J.P."/>
            <person name="Priest M."/>
            <person name="Orbach M.J."/>
            <person name="Galgiani J.N."/>
            <person name="Kirkland T.N."/>
            <person name="Cole G.T."/>
            <person name="Birren B.W."/>
            <person name="Henn M.R."/>
            <person name="Taylor J.W."/>
            <person name="Rounsley S.D."/>
        </authorList>
    </citation>
    <scope>NUCLEOTIDE SEQUENCE [LARGE SCALE GENOMIC DNA]</scope>
    <source>
        <strain evidence="3">H538.4</strain>
    </source>
</reference>
<evidence type="ECO:0000256" key="1">
    <source>
        <dbReference type="SAM" id="MobiDB-lite"/>
    </source>
</evidence>
<sequence>MKCMHICIRGGSGTTRWDFPAQATGSSSSNKQQQATKQPAKRGGGGQRKGGVIGGRSEKKMTKRLTTHRQELAPLPFLSCFSRLWGIRHSRRFVTQPPAWYRRYYPVCAARRALVAAVAGRVSRRVSMRNVVTDGQLGGCIPISDGPWLVLASPAAWVFFASWEPAKGTPRTVTIFTPGTCWLCIPTCDCAFSQAILPNLTYSSISSSIVNLCPSASASSSSSSSSSSLFLLFLFLSPPDPPHSLDHFFPVLSSSLIRTVTSKI</sequence>